<organism evidence="5 6">
    <name type="scientific">Candidatus Caccosoma faecigallinarum</name>
    <dbReference type="NCBI Taxonomy" id="2840720"/>
    <lineage>
        <taxon>Bacteria</taxon>
        <taxon>Bacillati</taxon>
        <taxon>Bacillota</taxon>
        <taxon>Bacillota incertae sedis</taxon>
        <taxon>Candidatus Caccosoma</taxon>
    </lineage>
</organism>
<dbReference type="PANTHER" id="PTHR33175:SF3">
    <property type="entry name" value="DNA-BINDING PROTEIN HU-BETA"/>
    <property type="match status" value="1"/>
</dbReference>
<comment type="caution">
    <text evidence="5">The sequence shown here is derived from an EMBL/GenBank/DDBJ whole genome shotgun (WGS) entry which is preliminary data.</text>
</comment>
<evidence type="ECO:0000256" key="3">
    <source>
        <dbReference type="ARBA" id="ARBA00023125"/>
    </source>
</evidence>
<evidence type="ECO:0000256" key="4">
    <source>
        <dbReference type="RuleBase" id="RU003939"/>
    </source>
</evidence>
<accession>A0A9D1GA28</accession>
<proteinExistence type="inferred from homology"/>
<reference evidence="5" key="2">
    <citation type="journal article" date="2021" name="PeerJ">
        <title>Extensive microbial diversity within the chicken gut microbiome revealed by metagenomics and culture.</title>
        <authorList>
            <person name="Gilroy R."/>
            <person name="Ravi A."/>
            <person name="Getino M."/>
            <person name="Pursley I."/>
            <person name="Horton D.L."/>
            <person name="Alikhan N.F."/>
            <person name="Baker D."/>
            <person name="Gharbi K."/>
            <person name="Hall N."/>
            <person name="Watson M."/>
            <person name="Adriaenssens E.M."/>
            <person name="Foster-Nyarko E."/>
            <person name="Jarju S."/>
            <person name="Secka A."/>
            <person name="Antonio M."/>
            <person name="Oren A."/>
            <person name="Chaudhuri R.R."/>
            <person name="La Ragione R."/>
            <person name="Hildebrand F."/>
            <person name="Pallen M.J."/>
        </authorList>
    </citation>
    <scope>NUCLEOTIDE SEQUENCE</scope>
    <source>
        <strain evidence="5">14508</strain>
    </source>
</reference>
<dbReference type="GO" id="GO:0030527">
    <property type="term" value="F:structural constituent of chromatin"/>
    <property type="evidence" value="ECO:0007669"/>
    <property type="project" value="InterPro"/>
</dbReference>
<dbReference type="SMART" id="SM00411">
    <property type="entry name" value="BHL"/>
    <property type="match status" value="1"/>
</dbReference>
<protein>
    <submittedName>
        <fullName evidence="5">HU family DNA-binding protein</fullName>
    </submittedName>
</protein>
<evidence type="ECO:0000256" key="2">
    <source>
        <dbReference type="ARBA" id="ARBA00023067"/>
    </source>
</evidence>
<dbReference type="CDD" id="cd13831">
    <property type="entry name" value="HU"/>
    <property type="match status" value="1"/>
</dbReference>
<evidence type="ECO:0000256" key="1">
    <source>
        <dbReference type="ARBA" id="ARBA00010529"/>
    </source>
</evidence>
<comment type="similarity">
    <text evidence="1 4">Belongs to the bacterial histone-like protein family.</text>
</comment>
<dbReference type="Gene3D" id="4.10.520.10">
    <property type="entry name" value="IHF-like DNA-binding proteins"/>
    <property type="match status" value="1"/>
</dbReference>
<keyword evidence="3 5" id="KW-0238">DNA-binding</keyword>
<dbReference type="GO" id="GO:0003677">
    <property type="term" value="F:DNA binding"/>
    <property type="evidence" value="ECO:0007669"/>
    <property type="project" value="UniProtKB-KW"/>
</dbReference>
<name>A0A9D1GA28_9FIRM</name>
<dbReference type="AlphaFoldDB" id="A0A9D1GA28"/>
<reference evidence="5" key="1">
    <citation type="submission" date="2020-10" db="EMBL/GenBank/DDBJ databases">
        <authorList>
            <person name="Gilroy R."/>
        </authorList>
    </citation>
    <scope>NUCLEOTIDE SEQUENCE</scope>
    <source>
        <strain evidence="5">14508</strain>
    </source>
</reference>
<dbReference type="Pfam" id="PF00216">
    <property type="entry name" value="Bac_DNA_binding"/>
    <property type="match status" value="1"/>
</dbReference>
<dbReference type="InterPro" id="IPR010992">
    <property type="entry name" value="IHF-like_DNA-bd_dom_sf"/>
</dbReference>
<dbReference type="PANTHER" id="PTHR33175">
    <property type="entry name" value="DNA-BINDING PROTEIN HU"/>
    <property type="match status" value="1"/>
</dbReference>
<gene>
    <name evidence="5" type="ORF">IAD04_04085</name>
</gene>
<dbReference type="Proteomes" id="UP000886893">
    <property type="component" value="Unassembled WGS sequence"/>
</dbReference>
<dbReference type="EMBL" id="DVKI01000129">
    <property type="protein sequence ID" value="HIT17538.1"/>
    <property type="molecule type" value="Genomic_DNA"/>
</dbReference>
<sequence length="90" mass="9907">MNKQELAAKISEAKGITKVEATRVVDAVFETIVEELKAGEMVKIPGFGNFVVKTRKARTAVIPLTNKKVIVPSYKTVGFKPAKSFKEQVK</sequence>
<dbReference type="GO" id="GO:0030261">
    <property type="term" value="P:chromosome condensation"/>
    <property type="evidence" value="ECO:0007669"/>
    <property type="project" value="UniProtKB-KW"/>
</dbReference>
<dbReference type="SUPFAM" id="SSF47729">
    <property type="entry name" value="IHF-like DNA-binding proteins"/>
    <property type="match status" value="1"/>
</dbReference>
<evidence type="ECO:0000313" key="6">
    <source>
        <dbReference type="Proteomes" id="UP000886893"/>
    </source>
</evidence>
<keyword evidence="2" id="KW-0226">DNA condensation</keyword>
<dbReference type="InterPro" id="IPR000119">
    <property type="entry name" value="Hist_DNA-bd"/>
</dbReference>
<dbReference type="PRINTS" id="PR01727">
    <property type="entry name" value="DNABINDINGHU"/>
</dbReference>
<evidence type="ECO:0000313" key="5">
    <source>
        <dbReference type="EMBL" id="HIT17538.1"/>
    </source>
</evidence>